<dbReference type="InterPro" id="IPR038709">
    <property type="entry name" value="RpoN_core-bd_sf"/>
</dbReference>
<evidence type="ECO:0000313" key="12">
    <source>
        <dbReference type="EMBL" id="SPF31292.1"/>
    </source>
</evidence>
<feature type="compositionally biased region" description="Basic and acidic residues" evidence="9">
    <location>
        <begin position="63"/>
        <end position="73"/>
    </location>
</feature>
<dbReference type="PANTHER" id="PTHR32248">
    <property type="entry name" value="RNA POLYMERASE SIGMA-54 FACTOR"/>
    <property type="match status" value="1"/>
</dbReference>
<keyword evidence="6" id="KW-0731">Sigma factor</keyword>
<keyword evidence="5" id="KW-0805">Transcription regulation</keyword>
<keyword evidence="2" id="KW-0240">DNA-directed RNA polymerase</keyword>
<feature type="domain" description="RNA polymerase sigma factor 54 core-binding" evidence="11">
    <location>
        <begin position="123"/>
        <end position="179"/>
    </location>
</feature>
<organism evidence="12 13">
    <name type="scientific">Candidatus Sulfotelmatobacter kueseliae</name>
    <dbReference type="NCBI Taxonomy" id="2042962"/>
    <lineage>
        <taxon>Bacteria</taxon>
        <taxon>Pseudomonadati</taxon>
        <taxon>Acidobacteriota</taxon>
        <taxon>Terriglobia</taxon>
        <taxon>Terriglobales</taxon>
        <taxon>Candidatus Korobacteraceae</taxon>
        <taxon>Candidatus Sulfotelmatobacter</taxon>
    </lineage>
</organism>
<evidence type="ECO:0000256" key="1">
    <source>
        <dbReference type="ARBA" id="ARBA00008798"/>
    </source>
</evidence>
<proteinExistence type="inferred from homology"/>
<evidence type="ECO:0000256" key="8">
    <source>
        <dbReference type="ARBA" id="ARBA00023163"/>
    </source>
</evidence>
<dbReference type="GO" id="GO:0000428">
    <property type="term" value="C:DNA-directed RNA polymerase complex"/>
    <property type="evidence" value="ECO:0007669"/>
    <property type="project" value="UniProtKB-KW"/>
</dbReference>
<dbReference type="Proteomes" id="UP000238701">
    <property type="component" value="Unassembled WGS sequence"/>
</dbReference>
<dbReference type="GO" id="GO:0001216">
    <property type="term" value="F:DNA-binding transcription activator activity"/>
    <property type="evidence" value="ECO:0007669"/>
    <property type="project" value="InterPro"/>
</dbReference>
<dbReference type="NCBIfam" id="TIGR02395">
    <property type="entry name" value="rpoN_sigma"/>
    <property type="match status" value="1"/>
</dbReference>
<feature type="domain" description="RNA polymerase sigma factor 54 DNA-binding" evidence="10">
    <location>
        <begin position="442"/>
        <end position="599"/>
    </location>
</feature>
<evidence type="ECO:0000313" key="13">
    <source>
        <dbReference type="Proteomes" id="UP000238701"/>
    </source>
</evidence>
<dbReference type="InterPro" id="IPR007634">
    <property type="entry name" value="RNA_pol_sigma_54_DNA-bd"/>
</dbReference>
<evidence type="ECO:0000256" key="7">
    <source>
        <dbReference type="ARBA" id="ARBA00023125"/>
    </source>
</evidence>
<evidence type="ECO:0000256" key="2">
    <source>
        <dbReference type="ARBA" id="ARBA00022478"/>
    </source>
</evidence>
<feature type="region of interest" description="Disordered" evidence="9">
    <location>
        <begin position="63"/>
        <end position="83"/>
    </location>
</feature>
<dbReference type="Gene3D" id="1.10.10.1330">
    <property type="entry name" value="RNA polymerase sigma-54 factor, core-binding domain"/>
    <property type="match status" value="1"/>
</dbReference>
<dbReference type="Gene3D" id="1.10.10.60">
    <property type="entry name" value="Homeodomain-like"/>
    <property type="match status" value="1"/>
</dbReference>
<comment type="similarity">
    <text evidence="1">Belongs to the sigma-54 factor family.</text>
</comment>
<keyword evidence="4" id="KW-0548">Nucleotidyltransferase</keyword>
<dbReference type="GO" id="GO:0006352">
    <property type="term" value="P:DNA-templated transcription initiation"/>
    <property type="evidence" value="ECO:0007669"/>
    <property type="project" value="InterPro"/>
</dbReference>
<feature type="domain" description="RNA polymerase sigma factor 54 core-binding" evidence="11">
    <location>
        <begin position="282"/>
        <end position="427"/>
    </location>
</feature>
<feature type="region of interest" description="Disordered" evidence="9">
    <location>
        <begin position="206"/>
        <end position="274"/>
    </location>
</feature>
<reference evidence="13" key="1">
    <citation type="submission" date="2018-02" db="EMBL/GenBank/DDBJ databases">
        <authorList>
            <person name="Hausmann B."/>
        </authorList>
    </citation>
    <scope>NUCLEOTIDE SEQUENCE [LARGE SCALE GENOMIC DNA]</scope>
    <source>
        <strain evidence="13">Peat soil MAG SbA1</strain>
    </source>
</reference>
<evidence type="ECO:0000256" key="3">
    <source>
        <dbReference type="ARBA" id="ARBA00022679"/>
    </source>
</evidence>
<name>A0A2U3JV66_9BACT</name>
<dbReference type="PANTHER" id="PTHR32248:SF4">
    <property type="entry name" value="RNA POLYMERASE SIGMA-54 FACTOR"/>
    <property type="match status" value="1"/>
</dbReference>
<dbReference type="OrthoDB" id="9814402at2"/>
<dbReference type="PROSITE" id="PS50044">
    <property type="entry name" value="SIGMA54_3"/>
    <property type="match status" value="1"/>
</dbReference>
<dbReference type="InterPro" id="IPR000394">
    <property type="entry name" value="RNA_pol_sigma_54"/>
</dbReference>
<gene>
    <name evidence="12" type="ORF">SBA1_10015</name>
</gene>
<dbReference type="InterPro" id="IPR007046">
    <property type="entry name" value="RNA_pol_sigma_54_core-bd"/>
</dbReference>
<dbReference type="PROSITE" id="PS00717">
    <property type="entry name" value="SIGMA54_1"/>
    <property type="match status" value="1"/>
</dbReference>
<dbReference type="GO" id="GO:0016779">
    <property type="term" value="F:nucleotidyltransferase activity"/>
    <property type="evidence" value="ECO:0007669"/>
    <property type="project" value="UniProtKB-KW"/>
</dbReference>
<evidence type="ECO:0000259" key="11">
    <source>
        <dbReference type="Pfam" id="PF04963"/>
    </source>
</evidence>
<feature type="compositionally biased region" description="Low complexity" evidence="9">
    <location>
        <begin position="253"/>
        <end position="274"/>
    </location>
</feature>
<dbReference type="Pfam" id="PF04963">
    <property type="entry name" value="Sigma54_CBD"/>
    <property type="match status" value="2"/>
</dbReference>
<evidence type="ECO:0000256" key="5">
    <source>
        <dbReference type="ARBA" id="ARBA00023015"/>
    </source>
</evidence>
<dbReference type="EMBL" id="OMOD01000001">
    <property type="protein sequence ID" value="SPF31292.1"/>
    <property type="molecule type" value="Genomic_DNA"/>
</dbReference>
<dbReference type="Pfam" id="PF00309">
    <property type="entry name" value="Sigma54_AID"/>
    <property type="match status" value="1"/>
</dbReference>
<evidence type="ECO:0000256" key="6">
    <source>
        <dbReference type="ARBA" id="ARBA00023082"/>
    </source>
</evidence>
<keyword evidence="7" id="KW-0238">DNA-binding</keyword>
<dbReference type="Pfam" id="PF04552">
    <property type="entry name" value="Sigma54_DBD"/>
    <property type="match status" value="1"/>
</dbReference>
<protein>
    <submittedName>
        <fullName evidence="12">RNA polymerase, sigma 54 subunit, RpoN/SigL</fullName>
    </submittedName>
</protein>
<accession>A0A2U3JV66</accession>
<evidence type="ECO:0000259" key="10">
    <source>
        <dbReference type="Pfam" id="PF04552"/>
    </source>
</evidence>
<sequence>MVLLQHKLSVKLSQRQILTPGLVQMVSVLALNKLELKDMINAEMVENPVLEELEDSVPLLDEVGKKEEDRDRAAAATPEENPITAVEKKDPFEEIDFGSFFQDYLDPGYRTYGEMEEIERPSFENFLSKPSNLTDHLSWQLGALSLRPEVREAADLIVGNLNEDGYLIASDDELLGVAPPAPPEADAVTAKNIVSEAQALGLAEVEAESEPGAEETSAVGGILDSEDTRLDSAAASDLSETAEFASAERPREASFAAQSAGPAAATAPAPEPAAQSVALNRPRFTAADLQEALEVVRQLDPPGVGCRDLRECLLCQLRYHQAQLALHKNGNGTAQVLEDAVAVVDQHLRDLQNKRHKEIAKAIGRPLEAVEQALHYIRTLDPRPGLRYNKVQARLIEPDVAFIKHGDEWLVIMNDEDLPQLRLNPAYKKLLTRDTNDKNTRDYVKERYKSAIQLIKNIEQRKQTITKVCYSIVARQQEFLERGIDFLKPMMIKEVAEEIGVHPSTVSRAVANKYAHTPQGVFELRYFFSESVQGPEGGNTSLLILKRRVKKLIEEEDPSRPLTDEQITRILQSQGIQVTRRTVAKYREDMRIPSTHQRRVKK</sequence>
<keyword evidence="8" id="KW-0804">Transcription</keyword>
<dbReference type="AlphaFoldDB" id="A0A2U3JV66"/>
<dbReference type="GO" id="GO:0016987">
    <property type="term" value="F:sigma factor activity"/>
    <property type="evidence" value="ECO:0007669"/>
    <property type="project" value="UniProtKB-KW"/>
</dbReference>
<keyword evidence="3" id="KW-0808">Transferase</keyword>
<dbReference type="PRINTS" id="PR00045">
    <property type="entry name" value="SIGMA54FCT"/>
</dbReference>
<dbReference type="GO" id="GO:0003677">
    <property type="term" value="F:DNA binding"/>
    <property type="evidence" value="ECO:0007669"/>
    <property type="project" value="UniProtKB-KW"/>
</dbReference>
<evidence type="ECO:0000256" key="4">
    <source>
        <dbReference type="ARBA" id="ARBA00022695"/>
    </source>
</evidence>
<dbReference type="PROSITE" id="PS00718">
    <property type="entry name" value="SIGMA54_2"/>
    <property type="match status" value="1"/>
</dbReference>
<evidence type="ECO:0000256" key="9">
    <source>
        <dbReference type="SAM" id="MobiDB-lite"/>
    </source>
</evidence>